<evidence type="ECO:0000313" key="2">
    <source>
        <dbReference type="EMBL" id="QJI00231.1"/>
    </source>
</evidence>
<dbReference type="EMBL" id="MT144838">
    <property type="protein sequence ID" value="QJI00231.1"/>
    <property type="molecule type" value="Genomic_DNA"/>
</dbReference>
<gene>
    <name evidence="1" type="ORF">TM448A01898_0025</name>
    <name evidence="2" type="ORF">TM448B01885_0001</name>
</gene>
<proteinExistence type="predicted"/>
<reference evidence="1" key="1">
    <citation type="submission" date="2020-03" db="EMBL/GenBank/DDBJ databases">
        <title>The deep terrestrial virosphere.</title>
        <authorList>
            <person name="Holmfeldt K."/>
            <person name="Nilsson E."/>
            <person name="Simone D."/>
            <person name="Lopez-Fernandez M."/>
            <person name="Wu X."/>
            <person name="de Brujin I."/>
            <person name="Lundin D."/>
            <person name="Andersson A."/>
            <person name="Bertilsson S."/>
            <person name="Dopson M."/>
        </authorList>
    </citation>
    <scope>NUCLEOTIDE SEQUENCE</scope>
    <source>
        <strain evidence="1">TM448A01898</strain>
        <strain evidence="2">TM448B01885</strain>
    </source>
</reference>
<organism evidence="1">
    <name type="scientific">viral metagenome</name>
    <dbReference type="NCBI Taxonomy" id="1070528"/>
    <lineage>
        <taxon>unclassified sequences</taxon>
        <taxon>metagenomes</taxon>
        <taxon>organismal metagenomes</taxon>
    </lineage>
</organism>
<evidence type="ECO:0000313" key="1">
    <source>
        <dbReference type="EMBL" id="QJA50811.1"/>
    </source>
</evidence>
<sequence>MTVRMTEKLKKEYESILPIFQNRHTGLFGFVQNNNMYNLKKAVYITRRSAVIARNRYCRAIDEQNR</sequence>
<dbReference type="AlphaFoldDB" id="A0A6H1ZTS1"/>
<dbReference type="EMBL" id="MT144218">
    <property type="protein sequence ID" value="QJA50811.1"/>
    <property type="molecule type" value="Genomic_DNA"/>
</dbReference>
<protein>
    <submittedName>
        <fullName evidence="1">Uncharacterized protein</fullName>
    </submittedName>
</protein>
<accession>A0A6H1ZTS1</accession>
<name>A0A6H1ZTS1_9ZZZZ</name>